<dbReference type="Proteomes" id="UP001161669">
    <property type="component" value="Segment"/>
</dbReference>
<proteinExistence type="predicted"/>
<dbReference type="Gene3D" id="3.70.10.10">
    <property type="match status" value="1"/>
</dbReference>
<dbReference type="KEGG" id="vg:80540799"/>
<sequence length="282" mass="30893">MTNSFTLNDSSSLFGLFWNLNGVIADAFKIRFDADGVRVRETVTHSDASTSVVDLLMRAASFDAYDISAPFVVSFNWASLTRIFPVNISYVRKLVVTYDTATQKLVFDFREPGDNLARQTVFTFDAPLVAPADDTGPMLPLTPPDWESTVTLPAYDLTRYIRGIKWFGPTVDFATHVVASSPSMTITSVAANGDTCQQNALQQVDYLFEIVQECTFSVPTAQVQSYAPDPAPIGLATVYLGPSRGLFRISYDVQATKTDPQTGVQETVSFGVVNCYINTAVV</sequence>
<reference evidence="2" key="1">
    <citation type="journal article" date="2019" name="J. Virol.">
        <title>Medusavirus, a novel large DNA virus discovered from hot spring water.</title>
        <authorList>
            <person name="Yoshikawa G."/>
            <person name="Blanc-Mathieu R."/>
            <person name="Song C."/>
            <person name="Kayama Y."/>
            <person name="Mochizuki T."/>
            <person name="Murata K."/>
            <person name="Ogata H."/>
            <person name="Takemura M."/>
        </authorList>
    </citation>
    <scope>NUCLEOTIDE SEQUENCE [LARGE SCALE GENOMIC DNA]</scope>
</reference>
<name>A0A3T1CX80_9VIRU</name>
<organism evidence="1 2">
    <name type="scientific">Acanthamoeba castellanii medusavirus J1</name>
    <dbReference type="NCBI Taxonomy" id="3114988"/>
    <lineage>
        <taxon>Viruses</taxon>
        <taxon>Varidnaviria</taxon>
        <taxon>Bamfordvirae</taxon>
        <taxon>Nucleocytoviricota</taxon>
        <taxon>Megaviricetes</taxon>
        <taxon>Mamonoviridae</taxon>
        <taxon>Medusavirus</taxon>
        <taxon>Medusavirus medusae</taxon>
    </lineage>
</organism>
<dbReference type="SUPFAM" id="SSF55979">
    <property type="entry name" value="DNA clamp"/>
    <property type="match status" value="1"/>
</dbReference>
<keyword evidence="2" id="KW-1185">Reference proteome</keyword>
<evidence type="ECO:0000313" key="1">
    <source>
        <dbReference type="EMBL" id="BBI30447.1"/>
    </source>
</evidence>
<evidence type="ECO:0000313" key="2">
    <source>
        <dbReference type="Proteomes" id="UP001161669"/>
    </source>
</evidence>
<dbReference type="InterPro" id="IPR046938">
    <property type="entry name" value="DNA_clamp_sf"/>
</dbReference>
<accession>A0A3T1CX80</accession>
<dbReference type="EMBL" id="AP018495">
    <property type="protein sequence ID" value="BBI30447.1"/>
    <property type="molecule type" value="Genomic_DNA"/>
</dbReference>
<protein>
    <submittedName>
        <fullName evidence="1">Proliferating cell nuclear antigen</fullName>
    </submittedName>
</protein>